<comment type="caution">
    <text evidence="1">The sequence shown here is derived from an EMBL/GenBank/DDBJ whole genome shotgun (WGS) entry which is preliminary data.</text>
</comment>
<evidence type="ECO:0008006" key="3">
    <source>
        <dbReference type="Google" id="ProtNLM"/>
    </source>
</evidence>
<dbReference type="InterPro" id="IPR011051">
    <property type="entry name" value="RmlC_Cupin_sf"/>
</dbReference>
<dbReference type="SUPFAM" id="SSF51182">
    <property type="entry name" value="RmlC-like cupins"/>
    <property type="match status" value="1"/>
</dbReference>
<dbReference type="Proteomes" id="UP000245712">
    <property type="component" value="Unassembled WGS sequence"/>
</dbReference>
<keyword evidence="2" id="KW-1185">Reference proteome</keyword>
<dbReference type="InterPro" id="IPR010282">
    <property type="entry name" value="Uncharacterised_HutD/Ves"/>
</dbReference>
<dbReference type="CDD" id="cd20293">
    <property type="entry name" value="cupin_HutD_N"/>
    <property type="match status" value="1"/>
</dbReference>
<dbReference type="Gene3D" id="2.60.120.10">
    <property type="entry name" value="Jelly Rolls"/>
    <property type="match status" value="1"/>
</dbReference>
<name>A0ABX5KUE8_9BURK</name>
<dbReference type="Pfam" id="PF05962">
    <property type="entry name" value="HutD"/>
    <property type="match status" value="1"/>
</dbReference>
<dbReference type="PANTHER" id="PTHR37943">
    <property type="entry name" value="PROTEIN VES"/>
    <property type="match status" value="1"/>
</dbReference>
<evidence type="ECO:0000313" key="1">
    <source>
        <dbReference type="EMBL" id="PVX86740.1"/>
    </source>
</evidence>
<accession>A0ABX5KUE8</accession>
<sequence>MSPLPDTGATLTLLRGADLAPSAWKNGGGVTREIAARAAAGASPDGFAWRASLADIERAGPFSRFEGIERTLVLINGAGLLLDETNAERREPRLTHSLERVLDVARFAGESSVDARLIAGPVRVFNLMVRTGAARGALDVWPQGGQRTVRARTVLLHAVQGPVDVSVDGGDAIALAPGDTLQVEARRAVDIASRGDGALLVATLDLVQA</sequence>
<reference evidence="1 2" key="1">
    <citation type="submission" date="2018-05" db="EMBL/GenBank/DDBJ databases">
        <title>Genomic Encyclopedia of Type Strains, Phase IV (KMG-V): Genome sequencing to study the core and pangenomes of soil and plant-associated prokaryotes.</title>
        <authorList>
            <person name="Whitman W."/>
        </authorList>
    </citation>
    <scope>NUCLEOTIDE SEQUENCE [LARGE SCALE GENOMIC DNA]</scope>
    <source>
        <strain evidence="1 2">SCZa-39</strain>
    </source>
</reference>
<protein>
    <recommendedName>
        <fullName evidence="3">Histidine utilization protein HutD</fullName>
    </recommendedName>
</protein>
<dbReference type="EMBL" id="QEOB01000002">
    <property type="protein sequence ID" value="PVX86740.1"/>
    <property type="molecule type" value="Genomic_DNA"/>
</dbReference>
<organism evidence="1 2">
    <name type="scientific">Paraburkholderia unamae</name>
    <dbReference type="NCBI Taxonomy" id="219649"/>
    <lineage>
        <taxon>Bacteria</taxon>
        <taxon>Pseudomonadati</taxon>
        <taxon>Pseudomonadota</taxon>
        <taxon>Betaproteobacteria</taxon>
        <taxon>Burkholderiales</taxon>
        <taxon>Burkholderiaceae</taxon>
        <taxon>Paraburkholderia</taxon>
    </lineage>
</organism>
<evidence type="ECO:0000313" key="2">
    <source>
        <dbReference type="Proteomes" id="UP000245712"/>
    </source>
</evidence>
<dbReference type="InterPro" id="IPR014710">
    <property type="entry name" value="RmlC-like_jellyroll"/>
</dbReference>
<dbReference type="RefSeq" id="WP_116610059.1">
    <property type="nucleotide sequence ID" value="NZ_QEOB01000002.1"/>
</dbReference>
<dbReference type="PANTHER" id="PTHR37943:SF1">
    <property type="entry name" value="PROTEIN VES"/>
    <property type="match status" value="1"/>
</dbReference>
<proteinExistence type="predicted"/>
<gene>
    <name evidence="1" type="ORF">C7402_102577</name>
</gene>